<evidence type="ECO:0000313" key="2">
    <source>
        <dbReference type="EMBL" id="SFV28543.1"/>
    </source>
</evidence>
<keyword evidence="3" id="KW-1185">Reference proteome</keyword>
<dbReference type="Pfam" id="PF13692">
    <property type="entry name" value="Glyco_trans_1_4"/>
    <property type="match status" value="1"/>
</dbReference>
<organism evidence="2 3">
    <name type="scientific">Devosia crocina</name>
    <dbReference type="NCBI Taxonomy" id="429728"/>
    <lineage>
        <taxon>Bacteria</taxon>
        <taxon>Pseudomonadati</taxon>
        <taxon>Pseudomonadota</taxon>
        <taxon>Alphaproteobacteria</taxon>
        <taxon>Hyphomicrobiales</taxon>
        <taxon>Devosiaceae</taxon>
        <taxon>Devosia</taxon>
    </lineage>
</organism>
<reference evidence="2 3" key="1">
    <citation type="submission" date="2016-10" db="EMBL/GenBank/DDBJ databases">
        <authorList>
            <person name="de Groot N.N."/>
        </authorList>
    </citation>
    <scope>NUCLEOTIDE SEQUENCE [LARGE SCALE GENOMIC DNA]</scope>
    <source>
        <strain evidence="2 3">IPL20</strain>
    </source>
</reference>
<dbReference type="Proteomes" id="UP000199074">
    <property type="component" value="Unassembled WGS sequence"/>
</dbReference>
<name>A0A1I7N1N0_9HYPH</name>
<dbReference type="OrthoDB" id="8432722at2"/>
<sequence>MRVLFATTVLPHRQTSGGEIASAAFVRAICDAGHEVTVFGYPRNSHTSPPGSVPMPARAIETRNAGLSSFTWLAGALATGRPYVCEKFRSPLYLDRLLRAAPADLLVIDHAQMGWLLPMARRLAPRLVVIAHNDEAALYARQAEITSNPLKRALLRREARLLGHLQTALARRADQVWTLSSTDKAVFDRLGTAKVHAMPLPARPVPAFYPVPQTADIGLLGTWSWDVNRAGLRWFIDEIYPRLPSHLRIHVAGRGSEMANGAGPNLRGLGFVEDPVHFLRSVGVLAVPTTAGSGIQLKTLDAIAVGTRLVSTPLGLRGIDAVPVFVASAQTAPEFARSLLAALAAPPVARSAATAWAEDRHRRFRAAISQSLSALSPTRQPALA</sequence>
<gene>
    <name evidence="2" type="ORF">SAMN05216456_0541</name>
</gene>
<dbReference type="EMBL" id="FPCK01000001">
    <property type="protein sequence ID" value="SFV28543.1"/>
    <property type="molecule type" value="Genomic_DNA"/>
</dbReference>
<protein>
    <submittedName>
        <fullName evidence="2">Glycosyl transferase 4-like domain-containing protein</fullName>
    </submittedName>
</protein>
<proteinExistence type="predicted"/>
<dbReference type="STRING" id="429728.SAMN05216456_0541"/>
<dbReference type="GO" id="GO:0016757">
    <property type="term" value="F:glycosyltransferase activity"/>
    <property type="evidence" value="ECO:0007669"/>
    <property type="project" value="UniProtKB-ARBA"/>
</dbReference>
<dbReference type="Pfam" id="PF13579">
    <property type="entry name" value="Glyco_trans_4_4"/>
    <property type="match status" value="1"/>
</dbReference>
<accession>A0A1I7N1N0</accession>
<dbReference type="Gene3D" id="3.40.50.2000">
    <property type="entry name" value="Glycogen Phosphorylase B"/>
    <property type="match status" value="2"/>
</dbReference>
<evidence type="ECO:0000259" key="1">
    <source>
        <dbReference type="Pfam" id="PF13579"/>
    </source>
</evidence>
<feature type="domain" description="Glycosyltransferase subfamily 4-like N-terminal" evidence="1">
    <location>
        <begin position="17"/>
        <end position="199"/>
    </location>
</feature>
<dbReference type="InterPro" id="IPR028098">
    <property type="entry name" value="Glyco_trans_4-like_N"/>
</dbReference>
<dbReference type="SUPFAM" id="SSF53756">
    <property type="entry name" value="UDP-Glycosyltransferase/glycogen phosphorylase"/>
    <property type="match status" value="1"/>
</dbReference>
<dbReference type="AlphaFoldDB" id="A0A1I7N1N0"/>
<keyword evidence="2" id="KW-0808">Transferase</keyword>
<evidence type="ECO:0000313" key="3">
    <source>
        <dbReference type="Proteomes" id="UP000199074"/>
    </source>
</evidence>